<evidence type="ECO:0000256" key="1">
    <source>
        <dbReference type="SAM" id="MobiDB-lite"/>
    </source>
</evidence>
<feature type="transmembrane region" description="Helical" evidence="2">
    <location>
        <begin position="151"/>
        <end position="169"/>
    </location>
</feature>
<evidence type="ECO:0000313" key="3">
    <source>
        <dbReference type="EMBL" id="KIM43441.1"/>
    </source>
</evidence>
<proteinExistence type="predicted"/>
<feature type="compositionally biased region" description="Polar residues" evidence="1">
    <location>
        <begin position="28"/>
        <end position="43"/>
    </location>
</feature>
<evidence type="ECO:0000313" key="4">
    <source>
        <dbReference type="Proteomes" id="UP000053424"/>
    </source>
</evidence>
<organism evidence="3 4">
    <name type="scientific">Hebeloma cylindrosporum</name>
    <dbReference type="NCBI Taxonomy" id="76867"/>
    <lineage>
        <taxon>Eukaryota</taxon>
        <taxon>Fungi</taxon>
        <taxon>Dikarya</taxon>
        <taxon>Basidiomycota</taxon>
        <taxon>Agaricomycotina</taxon>
        <taxon>Agaricomycetes</taxon>
        <taxon>Agaricomycetidae</taxon>
        <taxon>Agaricales</taxon>
        <taxon>Agaricineae</taxon>
        <taxon>Hymenogastraceae</taxon>
        <taxon>Hebeloma</taxon>
    </lineage>
</organism>
<protein>
    <submittedName>
        <fullName evidence="3">Uncharacterized protein</fullName>
    </submittedName>
</protein>
<accession>A0A0C3CIK2</accession>
<keyword evidence="2" id="KW-0812">Transmembrane</keyword>
<sequence>MGCVPSKTADVEVDRAKGQARKSRRAQETTGKGHSQHIVNISPSPGGEKTLPTKHVKQRISPAPPPDSAFRTPGRVLGSAPSELSRDAYTGQRIYAPTDPNHPSRRPVSSAFKKRYRRYYDEASPQMPQHLVVRLMNGFISAIGIYDIRDSVGLVLATHSIYLSFPFISPTRSSYIWPNPFYYYSWLIFVYLTWSSCMITLIGLLLLVV</sequence>
<dbReference type="HOGENOM" id="CLU_1315541_0_0_1"/>
<keyword evidence="2" id="KW-1133">Transmembrane helix</keyword>
<evidence type="ECO:0000256" key="2">
    <source>
        <dbReference type="SAM" id="Phobius"/>
    </source>
</evidence>
<gene>
    <name evidence="3" type="ORF">M413DRAFT_443383</name>
</gene>
<feature type="transmembrane region" description="Helical" evidence="2">
    <location>
        <begin position="181"/>
        <end position="208"/>
    </location>
</feature>
<reference evidence="4" key="2">
    <citation type="submission" date="2015-01" db="EMBL/GenBank/DDBJ databases">
        <title>Evolutionary Origins and Diversification of the Mycorrhizal Mutualists.</title>
        <authorList>
            <consortium name="DOE Joint Genome Institute"/>
            <consortium name="Mycorrhizal Genomics Consortium"/>
            <person name="Kohler A."/>
            <person name="Kuo A."/>
            <person name="Nagy L.G."/>
            <person name="Floudas D."/>
            <person name="Copeland A."/>
            <person name="Barry K.W."/>
            <person name="Cichocki N."/>
            <person name="Veneault-Fourrey C."/>
            <person name="LaButti K."/>
            <person name="Lindquist E.A."/>
            <person name="Lipzen A."/>
            <person name="Lundell T."/>
            <person name="Morin E."/>
            <person name="Murat C."/>
            <person name="Riley R."/>
            <person name="Ohm R."/>
            <person name="Sun H."/>
            <person name="Tunlid A."/>
            <person name="Henrissat B."/>
            <person name="Grigoriev I.V."/>
            <person name="Hibbett D.S."/>
            <person name="Martin F."/>
        </authorList>
    </citation>
    <scope>NUCLEOTIDE SEQUENCE [LARGE SCALE GENOMIC DNA]</scope>
    <source>
        <strain evidence="4">h7</strain>
    </source>
</reference>
<name>A0A0C3CIK2_HEBCY</name>
<dbReference type="AlphaFoldDB" id="A0A0C3CIK2"/>
<dbReference type="EMBL" id="KN831775">
    <property type="protein sequence ID" value="KIM43441.1"/>
    <property type="molecule type" value="Genomic_DNA"/>
</dbReference>
<reference evidence="3 4" key="1">
    <citation type="submission" date="2014-04" db="EMBL/GenBank/DDBJ databases">
        <authorList>
            <consortium name="DOE Joint Genome Institute"/>
            <person name="Kuo A."/>
            <person name="Gay G."/>
            <person name="Dore J."/>
            <person name="Kohler A."/>
            <person name="Nagy L.G."/>
            <person name="Floudas D."/>
            <person name="Copeland A."/>
            <person name="Barry K.W."/>
            <person name="Cichocki N."/>
            <person name="Veneault-Fourrey C."/>
            <person name="LaButti K."/>
            <person name="Lindquist E.A."/>
            <person name="Lipzen A."/>
            <person name="Lundell T."/>
            <person name="Morin E."/>
            <person name="Murat C."/>
            <person name="Sun H."/>
            <person name="Tunlid A."/>
            <person name="Henrissat B."/>
            <person name="Grigoriev I.V."/>
            <person name="Hibbett D.S."/>
            <person name="Martin F."/>
            <person name="Nordberg H.P."/>
            <person name="Cantor M.N."/>
            <person name="Hua S.X."/>
        </authorList>
    </citation>
    <scope>NUCLEOTIDE SEQUENCE [LARGE SCALE GENOMIC DNA]</scope>
    <source>
        <strain evidence="4">h7</strain>
    </source>
</reference>
<keyword evidence="2" id="KW-0472">Membrane</keyword>
<dbReference type="Proteomes" id="UP000053424">
    <property type="component" value="Unassembled WGS sequence"/>
</dbReference>
<keyword evidence="4" id="KW-1185">Reference proteome</keyword>
<feature type="region of interest" description="Disordered" evidence="1">
    <location>
        <begin position="1"/>
        <end position="82"/>
    </location>
</feature>
<dbReference type="OrthoDB" id="10560123at2759"/>